<dbReference type="EMBL" id="CP134145">
    <property type="protein sequence ID" value="WNC73038.1"/>
    <property type="molecule type" value="Genomic_DNA"/>
</dbReference>
<name>A0ABY9TWB1_9GAMM</name>
<feature type="signal peptide" evidence="1">
    <location>
        <begin position="1"/>
        <end position="20"/>
    </location>
</feature>
<reference evidence="3" key="1">
    <citation type="submission" date="2023-09" db="EMBL/GenBank/DDBJ databases">
        <authorList>
            <person name="Li S."/>
            <person name="Li X."/>
            <person name="Zhang C."/>
            <person name="Zhao Z."/>
        </authorList>
    </citation>
    <scope>NUCLEOTIDE SEQUENCE [LARGE SCALE GENOMIC DNA]</scope>
    <source>
        <strain evidence="3">SQ149</strain>
    </source>
</reference>
<keyword evidence="3" id="KW-1185">Reference proteome</keyword>
<proteinExistence type="predicted"/>
<evidence type="ECO:0000313" key="3">
    <source>
        <dbReference type="Proteomes" id="UP001258994"/>
    </source>
</evidence>
<evidence type="ECO:0008006" key="4">
    <source>
        <dbReference type="Google" id="ProtNLM"/>
    </source>
</evidence>
<accession>A0ABY9TWB1</accession>
<gene>
    <name evidence="2" type="ORF">RGQ13_03380</name>
</gene>
<dbReference type="RefSeq" id="WP_348392151.1">
    <property type="nucleotide sequence ID" value="NZ_CP134145.1"/>
</dbReference>
<dbReference type="Proteomes" id="UP001258994">
    <property type="component" value="Chromosome"/>
</dbReference>
<keyword evidence="1" id="KW-0732">Signal</keyword>
<organism evidence="2 3">
    <name type="scientific">Thalassotalea psychrophila</name>
    <dbReference type="NCBI Taxonomy" id="3065647"/>
    <lineage>
        <taxon>Bacteria</taxon>
        <taxon>Pseudomonadati</taxon>
        <taxon>Pseudomonadota</taxon>
        <taxon>Gammaproteobacteria</taxon>
        <taxon>Alteromonadales</taxon>
        <taxon>Colwelliaceae</taxon>
        <taxon>Thalassotalea</taxon>
    </lineage>
</organism>
<evidence type="ECO:0000313" key="2">
    <source>
        <dbReference type="EMBL" id="WNC73038.1"/>
    </source>
</evidence>
<feature type="chain" id="PRO_5046723507" description="Orphan protein" evidence="1">
    <location>
        <begin position="21"/>
        <end position="90"/>
    </location>
</feature>
<protein>
    <recommendedName>
        <fullName evidence="4">Orphan protein</fullName>
    </recommendedName>
</protein>
<sequence>MFKSSMIALSLLMLSPIAAAKPNCSPLQDDLKKVRSQLRSGYSAKQGEKLKIKEKKAKKLWWQCKTNKLSNMEQKKLNKRLKKQKSGKND</sequence>
<evidence type="ECO:0000256" key="1">
    <source>
        <dbReference type="SAM" id="SignalP"/>
    </source>
</evidence>